<feature type="compositionally biased region" description="Basic and acidic residues" evidence="1">
    <location>
        <begin position="98"/>
        <end position="123"/>
    </location>
</feature>
<protein>
    <recommendedName>
        <fullName evidence="5">Biotin transporter BioY</fullName>
    </recommendedName>
</protein>
<keyword evidence="2" id="KW-1133">Transmembrane helix</keyword>
<sequence length="387" mass="41470">MSGLETAIRNALARSERANAEVRARIYQSARNALEAGLRKQDIRDPETIAAQRHRLEATIHQIEAEERAGLVATPSHETRVDPVVEARPEPVMRAERDVRPEPALDAEPRGGTERRMEVERPASSDIGAIRPERADGFGKGGKRPADAANAAAAAEAADFRPERAAKPRKRRGRLFSFLLVVATLIAAFGALAWWVRTSGLLEDLRSGADNSTPPATVSGEDFSGEDPIKKALDTQSRFTADWRAVFAPAETAKLSAGPAGRFEAVSTNEGPAVRVTSTNPERDGAVEIAVSPEILGEMGGKTSTIAMTLQAVGDKPVQVTVECDFGTMGGCGRHRFTVSERTDILFQVEFEGSLSPSEPGKLLLNSDITGGDASVNLYAVRILPGE</sequence>
<dbReference type="Proteomes" id="UP000295351">
    <property type="component" value="Unassembled WGS sequence"/>
</dbReference>
<evidence type="ECO:0000256" key="1">
    <source>
        <dbReference type="SAM" id="MobiDB-lite"/>
    </source>
</evidence>
<keyword evidence="4" id="KW-1185">Reference proteome</keyword>
<feature type="compositionally biased region" description="Low complexity" evidence="1">
    <location>
        <begin position="147"/>
        <end position="157"/>
    </location>
</feature>
<dbReference type="EMBL" id="SLVX01000004">
    <property type="protein sequence ID" value="TCN46579.1"/>
    <property type="molecule type" value="Genomic_DNA"/>
</dbReference>
<keyword evidence="2" id="KW-0812">Transmembrane</keyword>
<evidence type="ECO:0000256" key="2">
    <source>
        <dbReference type="SAM" id="Phobius"/>
    </source>
</evidence>
<evidence type="ECO:0000313" key="3">
    <source>
        <dbReference type="EMBL" id="TCN46579.1"/>
    </source>
</evidence>
<keyword evidence="2" id="KW-0472">Membrane</keyword>
<proteinExistence type="predicted"/>
<dbReference type="AlphaFoldDB" id="A0A4R2D5C1"/>
<feature type="region of interest" description="Disordered" evidence="1">
    <location>
        <begin position="206"/>
        <end position="227"/>
    </location>
</feature>
<reference evidence="3 4" key="1">
    <citation type="submission" date="2019-03" db="EMBL/GenBank/DDBJ databases">
        <title>Genomic Encyclopedia of Type Strains, Phase IV (KMG-IV): sequencing the most valuable type-strain genomes for metagenomic binning, comparative biology and taxonomic classification.</title>
        <authorList>
            <person name="Goeker M."/>
        </authorList>
    </citation>
    <scope>NUCLEOTIDE SEQUENCE [LARGE SCALE GENOMIC DNA]</scope>
    <source>
        <strain evidence="3 4">DSM 18401</strain>
    </source>
</reference>
<gene>
    <name evidence="3" type="ORF">EV665_104255</name>
</gene>
<comment type="caution">
    <text evidence="3">The sequence shown here is derived from an EMBL/GenBank/DDBJ whole genome shotgun (WGS) entry which is preliminary data.</text>
</comment>
<evidence type="ECO:0000313" key="4">
    <source>
        <dbReference type="Proteomes" id="UP000295351"/>
    </source>
</evidence>
<accession>A0A4R2D5C1</accession>
<evidence type="ECO:0008006" key="5">
    <source>
        <dbReference type="Google" id="ProtNLM"/>
    </source>
</evidence>
<organism evidence="3 4">
    <name type="scientific">Shinella granuli</name>
    <dbReference type="NCBI Taxonomy" id="323621"/>
    <lineage>
        <taxon>Bacteria</taxon>
        <taxon>Pseudomonadati</taxon>
        <taxon>Pseudomonadota</taxon>
        <taxon>Alphaproteobacteria</taxon>
        <taxon>Hyphomicrobiales</taxon>
        <taxon>Rhizobiaceae</taxon>
        <taxon>Shinella</taxon>
    </lineage>
</organism>
<name>A0A4R2D5C1_SHIGR</name>
<feature type="transmembrane region" description="Helical" evidence="2">
    <location>
        <begin position="175"/>
        <end position="196"/>
    </location>
</feature>
<feature type="region of interest" description="Disordered" evidence="1">
    <location>
        <begin position="98"/>
        <end position="166"/>
    </location>
</feature>
<dbReference type="RefSeq" id="WP_133033922.1">
    <property type="nucleotide sequence ID" value="NZ_BAABEI010000012.1"/>
</dbReference>